<evidence type="ECO:0000313" key="3">
    <source>
        <dbReference type="EMBL" id="MBE1555477.1"/>
    </source>
</evidence>
<name>A0A927MM84_9BACL</name>
<dbReference type="RefSeq" id="WP_239027721.1">
    <property type="nucleotide sequence ID" value="NZ_JADBEL010000014.1"/>
</dbReference>
<sequence>MFFVKKWTQRFNGSDSHLVEEQVTTIPHNGDNQLQVAVSRESSTPEQRITNLGTSKSKSKLFYDEGAIILPKYSHLKTPDFILKSVRDSVKPNTRERSGSTGFNIEVSYSNSGKEFIQKSVKLSNQKGQKAREIPLQAYWTTFEHLDDKKLKWYLYWREEMLKGNYIEVDLSYIFVFVYELLNYSFNEKAAFNVSALVRIHENYIDMHPKLDNYLPRWIHDMLNELEESKLANEWGSEEHKPTLYKRIVEAEVPIEKISITNWKPYIRNYRETAFFDTHKNKIYKTFKSGVALLQQHYEGESKDLGEIWFETKKVRNVVQLFSGAVIGRKTEPIHVYSDEVIARNNFYSEITELFRMSENIVRDHSGEKRKIKVDNSVLPDEFQEKMMENLRGKSNETKERFKKVQSKNHLVSGSEIPKSPDRHAEAEVAITIASTISFDSENINRLNSENQDLQKLFDELDPITELEEELIEPSILETDVIGHVDSINSYFDNLDINQEEDEEGYIQTLTVIEKEFLISLDNGECTLEDASVFVKGKGQMLGAFLSELNEKAREHLGDNIIELEQDKILLYEEFTFVIETLKGA</sequence>
<feature type="domain" description="TerB N-terminal" evidence="1">
    <location>
        <begin position="108"/>
        <end position="239"/>
    </location>
</feature>
<dbReference type="InterPro" id="IPR025266">
    <property type="entry name" value="TerB_N"/>
</dbReference>
<dbReference type="InterPro" id="IPR028932">
    <property type="entry name" value="TerB-C"/>
</dbReference>
<comment type="caution">
    <text evidence="3">The sequence shown here is derived from an EMBL/GenBank/DDBJ whole genome shotgun (WGS) entry which is preliminary data.</text>
</comment>
<accession>A0A927MM84</accession>
<dbReference type="Proteomes" id="UP000658225">
    <property type="component" value="Unassembled WGS sequence"/>
</dbReference>
<organism evidence="3 4">
    <name type="scientific">Sporosarcina limicola</name>
    <dbReference type="NCBI Taxonomy" id="34101"/>
    <lineage>
        <taxon>Bacteria</taxon>
        <taxon>Bacillati</taxon>
        <taxon>Bacillota</taxon>
        <taxon>Bacilli</taxon>
        <taxon>Bacillales</taxon>
        <taxon>Caryophanaceae</taxon>
        <taxon>Sporosarcina</taxon>
    </lineage>
</organism>
<protein>
    <recommendedName>
        <fullName evidence="5">TerB-C domain-containing protein</fullName>
    </recommendedName>
</protein>
<feature type="domain" description="TerB-C" evidence="2">
    <location>
        <begin position="426"/>
        <end position="575"/>
    </location>
</feature>
<keyword evidence="4" id="KW-1185">Reference proteome</keyword>
<dbReference type="Pfam" id="PF15615">
    <property type="entry name" value="TerB_C"/>
    <property type="match status" value="1"/>
</dbReference>
<gene>
    <name evidence="3" type="ORF">H4683_002597</name>
</gene>
<evidence type="ECO:0000259" key="1">
    <source>
        <dbReference type="Pfam" id="PF13208"/>
    </source>
</evidence>
<dbReference type="EMBL" id="JADBEL010000014">
    <property type="protein sequence ID" value="MBE1555477.1"/>
    <property type="molecule type" value="Genomic_DNA"/>
</dbReference>
<dbReference type="AlphaFoldDB" id="A0A927MM84"/>
<evidence type="ECO:0000259" key="2">
    <source>
        <dbReference type="Pfam" id="PF15615"/>
    </source>
</evidence>
<evidence type="ECO:0000313" key="4">
    <source>
        <dbReference type="Proteomes" id="UP000658225"/>
    </source>
</evidence>
<evidence type="ECO:0008006" key="5">
    <source>
        <dbReference type="Google" id="ProtNLM"/>
    </source>
</evidence>
<dbReference type="Pfam" id="PF13208">
    <property type="entry name" value="TerB_N"/>
    <property type="match status" value="1"/>
</dbReference>
<proteinExistence type="predicted"/>
<reference evidence="3" key="1">
    <citation type="submission" date="2020-10" db="EMBL/GenBank/DDBJ databases">
        <title>Genomic Encyclopedia of Type Strains, Phase IV (KMG-IV): sequencing the most valuable type-strain genomes for metagenomic binning, comparative biology and taxonomic classification.</title>
        <authorList>
            <person name="Goeker M."/>
        </authorList>
    </citation>
    <scope>NUCLEOTIDE SEQUENCE</scope>
    <source>
        <strain evidence="3">DSM 13886</strain>
    </source>
</reference>